<dbReference type="InterPro" id="IPR032466">
    <property type="entry name" value="Metal_Hydrolase"/>
</dbReference>
<evidence type="ECO:0000256" key="1">
    <source>
        <dbReference type="ARBA" id="ARBA00010716"/>
    </source>
</evidence>
<dbReference type="GO" id="GO:0006046">
    <property type="term" value="P:N-acetylglucosamine catabolic process"/>
    <property type="evidence" value="ECO:0007669"/>
    <property type="project" value="TreeGrafter"/>
</dbReference>
<evidence type="ECO:0000256" key="2">
    <source>
        <dbReference type="ARBA" id="ARBA00022801"/>
    </source>
</evidence>
<evidence type="ECO:0000313" key="4">
    <source>
        <dbReference type="Proteomes" id="UP000199093"/>
    </source>
</evidence>
<dbReference type="PANTHER" id="PTHR11113">
    <property type="entry name" value="N-ACETYLGLUCOSAMINE-6-PHOSPHATE DEACETYLASE"/>
    <property type="match status" value="1"/>
</dbReference>
<dbReference type="OrthoDB" id="9776488at2"/>
<dbReference type="STRING" id="555512.SAMN04487993_1004107"/>
<dbReference type="AlphaFoldDB" id="A0A1G8K9G4"/>
<name>A0A1G8K9G4_9RHOB</name>
<reference evidence="3 4" key="1">
    <citation type="submission" date="2016-10" db="EMBL/GenBank/DDBJ databases">
        <authorList>
            <person name="de Groot N.N."/>
        </authorList>
    </citation>
    <scope>NUCLEOTIDE SEQUENCE [LARGE SCALE GENOMIC DNA]</scope>
    <source>
        <strain evidence="3 4">DSM 26424</strain>
    </source>
</reference>
<proteinExistence type="inferred from homology"/>
<keyword evidence="2" id="KW-0378">Hydrolase</keyword>
<dbReference type="Proteomes" id="UP000199093">
    <property type="component" value="Unassembled WGS sequence"/>
</dbReference>
<dbReference type="EMBL" id="FNEJ01000004">
    <property type="protein sequence ID" value="SDI40098.1"/>
    <property type="molecule type" value="Genomic_DNA"/>
</dbReference>
<gene>
    <name evidence="3" type="ORF">SAMN04487993_1004107</name>
</gene>
<dbReference type="PANTHER" id="PTHR11113:SF14">
    <property type="entry name" value="N-ACETYLGLUCOSAMINE-6-PHOSPHATE DEACETYLASE"/>
    <property type="match status" value="1"/>
</dbReference>
<dbReference type="GO" id="GO:0008448">
    <property type="term" value="F:N-acetylglucosamine-6-phosphate deacetylase activity"/>
    <property type="evidence" value="ECO:0007669"/>
    <property type="project" value="TreeGrafter"/>
</dbReference>
<dbReference type="RefSeq" id="WP_089844858.1">
    <property type="nucleotide sequence ID" value="NZ_FNEJ01000004.1"/>
</dbReference>
<evidence type="ECO:0000313" key="3">
    <source>
        <dbReference type="EMBL" id="SDI40098.1"/>
    </source>
</evidence>
<dbReference type="SUPFAM" id="SSF51556">
    <property type="entry name" value="Metallo-dependent hydrolases"/>
    <property type="match status" value="1"/>
</dbReference>
<comment type="similarity">
    <text evidence="1">Belongs to the metallo-dependent hydrolases superfamily. NagA family.</text>
</comment>
<sequence length="337" mass="35204">MRTEGLFDLQVNGYGGVDFNDAALTADRLDHALAAMLDDGVTGCLPTLITATPEQLRDRIAALDAAVQGSRLGPLMVPGYHLEGPFLNAGEGYHGCHPAAAMSDPDRALVADLEAGLSRPILLLTLAPERPGALDAIRHWAAEGKTLAVAHSAADFACVRAAADAGLSLSTHLGNGLPQMLPKLDNTLLAQLAEPRLAACLIADGHHIPPEALRALVALKGPEHCILVSDAVVAAGMPPGDYSFAGMGVRLTPEGRVVQPSGTGLAGSALRLDQAVRNLVDWSIAPPELAAAMAGSAPRAALRRTLDRHGITLDPGEVTWSDALRPRISRRPAVLRR</sequence>
<accession>A0A1G8K9G4</accession>
<keyword evidence="4" id="KW-1185">Reference proteome</keyword>
<protein>
    <submittedName>
        <fullName evidence="3">N-acetylglucosamine-6-phosphate deacetylase</fullName>
    </submittedName>
</protein>
<dbReference type="Gene3D" id="3.20.20.140">
    <property type="entry name" value="Metal-dependent hydrolases"/>
    <property type="match status" value="1"/>
</dbReference>
<organism evidence="3 4">
    <name type="scientific">Salipiger marinus</name>
    <dbReference type="NCBI Taxonomy" id="555512"/>
    <lineage>
        <taxon>Bacteria</taxon>
        <taxon>Pseudomonadati</taxon>
        <taxon>Pseudomonadota</taxon>
        <taxon>Alphaproteobacteria</taxon>
        <taxon>Rhodobacterales</taxon>
        <taxon>Roseobacteraceae</taxon>
        <taxon>Salipiger</taxon>
    </lineage>
</organism>